<dbReference type="EC" id="2.7.1.159" evidence="4"/>
<evidence type="ECO:0000256" key="8">
    <source>
        <dbReference type="ARBA" id="ARBA00022777"/>
    </source>
</evidence>
<gene>
    <name evidence="12" type="ORF">CARUB_v10025485mg</name>
</gene>
<dbReference type="GO" id="GO:0005524">
    <property type="term" value="F:ATP binding"/>
    <property type="evidence" value="ECO:0007669"/>
    <property type="project" value="UniProtKB-KW"/>
</dbReference>
<dbReference type="Pfam" id="PF05770">
    <property type="entry name" value="Ins134_P3_kin"/>
    <property type="match status" value="2"/>
</dbReference>
<dbReference type="InterPro" id="IPR040464">
    <property type="entry name" value="InsP(3)kin_ATP-grasp"/>
</dbReference>
<evidence type="ECO:0000256" key="3">
    <source>
        <dbReference type="ARBA" id="ARBA00011245"/>
    </source>
</evidence>
<dbReference type="EMBL" id="KB870808">
    <property type="protein sequence ID" value="EOA29211.1"/>
    <property type="molecule type" value="Genomic_DNA"/>
</dbReference>
<evidence type="ECO:0000256" key="7">
    <source>
        <dbReference type="ARBA" id="ARBA00022741"/>
    </source>
</evidence>
<keyword evidence="13" id="KW-1185">Reference proteome</keyword>
<dbReference type="STRING" id="81985.R0G1R7"/>
<dbReference type="GO" id="GO:0005737">
    <property type="term" value="C:cytoplasm"/>
    <property type="evidence" value="ECO:0007669"/>
    <property type="project" value="TreeGrafter"/>
</dbReference>
<keyword evidence="8" id="KW-0418">Kinase</keyword>
<name>R0G1R7_9BRAS</name>
<keyword evidence="5" id="KW-0808">Transferase</keyword>
<comment type="similarity">
    <text evidence="2">Belongs to the ITPK1 family.</text>
</comment>
<protein>
    <recommendedName>
        <fullName evidence="4">inositol-1,3,4-trisphosphate 5/6-kinase</fullName>
        <ecNumber evidence="4">2.7.1.159</ecNumber>
    </recommendedName>
</protein>
<dbReference type="Proteomes" id="UP000029121">
    <property type="component" value="Unassembled WGS sequence"/>
</dbReference>
<keyword evidence="6" id="KW-0479">Metal-binding</keyword>
<dbReference type="PANTHER" id="PTHR14217">
    <property type="entry name" value="INOSITOL-TETRAKISPHOSPHATE 1-KINASE"/>
    <property type="match status" value="1"/>
</dbReference>
<reference evidence="13" key="1">
    <citation type="journal article" date="2013" name="Nat. Genet.">
        <title>The Capsella rubella genome and the genomic consequences of rapid mating system evolution.</title>
        <authorList>
            <person name="Slotte T."/>
            <person name="Hazzouri K.M."/>
            <person name="Agren J.A."/>
            <person name="Koenig D."/>
            <person name="Maumus F."/>
            <person name="Guo Y.L."/>
            <person name="Steige K."/>
            <person name="Platts A.E."/>
            <person name="Escobar J.S."/>
            <person name="Newman L.K."/>
            <person name="Wang W."/>
            <person name="Mandakova T."/>
            <person name="Vello E."/>
            <person name="Smith L.M."/>
            <person name="Henz S.R."/>
            <person name="Steffen J."/>
            <person name="Takuno S."/>
            <person name="Brandvain Y."/>
            <person name="Coop G."/>
            <person name="Andolfatto P."/>
            <person name="Hu T.T."/>
            <person name="Blanchette M."/>
            <person name="Clark R.M."/>
            <person name="Quesneville H."/>
            <person name="Nordborg M."/>
            <person name="Gaut B.S."/>
            <person name="Lysak M.A."/>
            <person name="Jenkins J."/>
            <person name="Grimwood J."/>
            <person name="Chapman J."/>
            <person name="Prochnik S."/>
            <person name="Shu S."/>
            <person name="Rokhsar D."/>
            <person name="Schmutz J."/>
            <person name="Weigel D."/>
            <person name="Wright S.I."/>
        </authorList>
    </citation>
    <scope>NUCLEOTIDE SEQUENCE [LARGE SCALE GENOMIC DNA]</scope>
    <source>
        <strain evidence="13">cv. Monte Gargano</strain>
    </source>
</reference>
<organism evidence="12 13">
    <name type="scientific">Capsella rubella</name>
    <dbReference type="NCBI Taxonomy" id="81985"/>
    <lineage>
        <taxon>Eukaryota</taxon>
        <taxon>Viridiplantae</taxon>
        <taxon>Streptophyta</taxon>
        <taxon>Embryophyta</taxon>
        <taxon>Tracheophyta</taxon>
        <taxon>Spermatophyta</taxon>
        <taxon>Magnoliopsida</taxon>
        <taxon>eudicotyledons</taxon>
        <taxon>Gunneridae</taxon>
        <taxon>Pentapetalae</taxon>
        <taxon>rosids</taxon>
        <taxon>malvids</taxon>
        <taxon>Brassicales</taxon>
        <taxon>Brassicaceae</taxon>
        <taxon>Camelineae</taxon>
        <taxon>Capsella</taxon>
    </lineage>
</organism>
<feature type="domain" description="Inositol 1,3,4-trisphosphate 5/6-kinase ATP-grasp" evidence="11">
    <location>
        <begin position="408"/>
        <end position="528"/>
    </location>
</feature>
<dbReference type="PANTHER" id="PTHR14217:SF1">
    <property type="entry name" value="INOSITOL-TETRAKISPHOSPHATE 1-KINASE"/>
    <property type="match status" value="1"/>
</dbReference>
<keyword evidence="9" id="KW-0067">ATP-binding</keyword>
<dbReference type="InterPro" id="IPR008656">
    <property type="entry name" value="Inositol_tetrakis-P_1-kinase"/>
</dbReference>
<evidence type="ECO:0000256" key="9">
    <source>
        <dbReference type="ARBA" id="ARBA00022840"/>
    </source>
</evidence>
<evidence type="ECO:0000256" key="6">
    <source>
        <dbReference type="ARBA" id="ARBA00022723"/>
    </source>
</evidence>
<dbReference type="GO" id="GO:0047325">
    <property type="term" value="F:inositol-3,4,5,6-tetrakisphosphate 1-kinase activity"/>
    <property type="evidence" value="ECO:0007669"/>
    <property type="project" value="InterPro"/>
</dbReference>
<accession>R0G1R7</accession>
<dbReference type="GO" id="GO:0052725">
    <property type="term" value="F:inositol-1,3,4-trisphosphate 6-kinase activity"/>
    <property type="evidence" value="ECO:0007669"/>
    <property type="project" value="InterPro"/>
</dbReference>
<evidence type="ECO:0000256" key="5">
    <source>
        <dbReference type="ARBA" id="ARBA00022679"/>
    </source>
</evidence>
<feature type="domain" description="Inositol 1,3,4-trisphosphate 5/6-kinase ATP-grasp" evidence="11">
    <location>
        <begin position="328"/>
        <end position="375"/>
    </location>
</feature>
<dbReference type="GO" id="GO:0000287">
    <property type="term" value="F:magnesium ion binding"/>
    <property type="evidence" value="ECO:0007669"/>
    <property type="project" value="InterPro"/>
</dbReference>
<keyword evidence="10" id="KW-0460">Magnesium</keyword>
<proteinExistence type="inferred from homology"/>
<comment type="subunit">
    <text evidence="3">Monomer.</text>
</comment>
<comment type="cofactor">
    <cofactor evidence="1">
        <name>Mg(2+)</name>
        <dbReference type="ChEBI" id="CHEBI:18420"/>
    </cofactor>
</comment>
<evidence type="ECO:0000256" key="4">
    <source>
        <dbReference type="ARBA" id="ARBA00012017"/>
    </source>
</evidence>
<dbReference type="GO" id="GO:0032957">
    <property type="term" value="P:inositol trisphosphate metabolic process"/>
    <property type="evidence" value="ECO:0007669"/>
    <property type="project" value="InterPro"/>
</dbReference>
<evidence type="ECO:0000313" key="12">
    <source>
        <dbReference type="EMBL" id="EOA29211.1"/>
    </source>
</evidence>
<evidence type="ECO:0000313" key="13">
    <source>
        <dbReference type="Proteomes" id="UP000029121"/>
    </source>
</evidence>
<sequence>MKGVLLDESVLFSSESDESSPRLSDSVPSLLRLLRYSMIRTKLVCFIYCNEIGCIFSVMQGVAYGHDLPENKVGLLRKTAAEYSIDCLPLEASLISVTFGDTLKAWYSDGSILYVASSRKEESLRELSPSQLVVILGDVAKDGSCEDPNMLHICSLEELPMTICCENKKAMGDGAAIVAYIMKPSRVEDFAKRGALPMYPTSNGLIFQPLMFEFPLSSQLKHADIIFHKATDEILSIQLNCADSESAVAVTFSTSMEELKRYMEDQNACTVVDPIQNIYPVLDRLKMQHTLLGLEDFSAPGRKIRGACFLKQTNIRVHYLQIDNYNEPDLTQNLSRAGLSLPCIVKPQVACGVADAHSMAIVFRVEDFKDLKTPVPAIIQVSHKTWTPNYRGTLINQDVKHKENLTTIDLQEYVDHSSRIFKFYVLGEKIFHAVKKSIPSSSSLRRTAEENGLQPILFDSLKSLPVGSANETPVKEIDLELVTEAATWLRKKLDLTVFGFDVVIQEGTGDHVIVDLNYLPSFKEVPDNIAVPAFWEAIRNRFDQHVQEKH</sequence>
<keyword evidence="7" id="KW-0547">Nucleotide-binding</keyword>
<dbReference type="Gene3D" id="3.30.470.20">
    <property type="entry name" value="ATP-grasp fold, B domain"/>
    <property type="match status" value="1"/>
</dbReference>
<dbReference type="PIRSF" id="PIRSF038163">
    <property type="entry name" value="ITPK_uncN"/>
    <property type="match status" value="1"/>
</dbReference>
<evidence type="ECO:0000256" key="2">
    <source>
        <dbReference type="ARBA" id="ARBA00009601"/>
    </source>
</evidence>
<dbReference type="AlphaFoldDB" id="R0G1R7"/>
<evidence type="ECO:0000256" key="1">
    <source>
        <dbReference type="ARBA" id="ARBA00001946"/>
    </source>
</evidence>
<evidence type="ECO:0000256" key="10">
    <source>
        <dbReference type="ARBA" id="ARBA00022842"/>
    </source>
</evidence>
<dbReference type="eggNOG" id="ENOG502QQ6B">
    <property type="taxonomic scope" value="Eukaryota"/>
</dbReference>
<dbReference type="GO" id="GO:0052726">
    <property type="term" value="F:inositol-1,3,4-trisphosphate 5-kinase activity"/>
    <property type="evidence" value="ECO:0007669"/>
    <property type="project" value="InterPro"/>
</dbReference>
<evidence type="ECO:0000259" key="11">
    <source>
        <dbReference type="Pfam" id="PF05770"/>
    </source>
</evidence>